<protein>
    <recommendedName>
        <fullName evidence="3">RRM domain-containing protein</fullName>
    </recommendedName>
</protein>
<organism evidence="4 5">
    <name type="scientific">Panicum virgatum</name>
    <name type="common">Blackwell switchgrass</name>
    <dbReference type="NCBI Taxonomy" id="38727"/>
    <lineage>
        <taxon>Eukaryota</taxon>
        <taxon>Viridiplantae</taxon>
        <taxon>Streptophyta</taxon>
        <taxon>Embryophyta</taxon>
        <taxon>Tracheophyta</taxon>
        <taxon>Spermatophyta</taxon>
        <taxon>Magnoliopsida</taxon>
        <taxon>Liliopsida</taxon>
        <taxon>Poales</taxon>
        <taxon>Poaceae</taxon>
        <taxon>PACMAD clade</taxon>
        <taxon>Panicoideae</taxon>
        <taxon>Panicodae</taxon>
        <taxon>Paniceae</taxon>
        <taxon>Panicinae</taxon>
        <taxon>Panicum</taxon>
        <taxon>Panicum sect. Hiantes</taxon>
    </lineage>
</organism>
<dbReference type="CDD" id="cd00590">
    <property type="entry name" value="RRM_SF"/>
    <property type="match status" value="1"/>
</dbReference>
<evidence type="ECO:0000313" key="5">
    <source>
        <dbReference type="Proteomes" id="UP000823388"/>
    </source>
</evidence>
<comment type="caution">
    <text evidence="4">The sequence shown here is derived from an EMBL/GenBank/DDBJ whole genome shotgun (WGS) entry which is preliminary data.</text>
</comment>
<dbReference type="PANTHER" id="PTHR10352">
    <property type="entry name" value="EUKARYOTIC TRANSLATION INITIATION FACTOR 3 SUBUNIT G"/>
    <property type="match status" value="1"/>
</dbReference>
<evidence type="ECO:0000313" key="4">
    <source>
        <dbReference type="EMBL" id="KAG2636134.1"/>
    </source>
</evidence>
<name>A0A8T0VSD2_PANVG</name>
<feature type="domain" description="RRM" evidence="3">
    <location>
        <begin position="68"/>
        <end position="152"/>
    </location>
</feature>
<dbReference type="GO" id="GO:0003723">
    <property type="term" value="F:RNA binding"/>
    <property type="evidence" value="ECO:0007669"/>
    <property type="project" value="UniProtKB-UniRule"/>
</dbReference>
<dbReference type="InterPro" id="IPR012677">
    <property type="entry name" value="Nucleotide-bd_a/b_plait_sf"/>
</dbReference>
<reference evidence="4" key="1">
    <citation type="submission" date="2020-05" db="EMBL/GenBank/DDBJ databases">
        <title>WGS assembly of Panicum virgatum.</title>
        <authorList>
            <person name="Lovell J.T."/>
            <person name="Jenkins J."/>
            <person name="Shu S."/>
            <person name="Juenger T.E."/>
            <person name="Schmutz J."/>
        </authorList>
    </citation>
    <scope>NUCLEOTIDE SEQUENCE</scope>
    <source>
        <strain evidence="4">AP13</strain>
    </source>
</reference>
<evidence type="ECO:0000259" key="3">
    <source>
        <dbReference type="PROSITE" id="PS50102"/>
    </source>
</evidence>
<dbReference type="SMART" id="SM00360">
    <property type="entry name" value="RRM"/>
    <property type="match status" value="1"/>
</dbReference>
<keyword evidence="5" id="KW-1185">Reference proteome</keyword>
<keyword evidence="1 2" id="KW-0694">RNA-binding</keyword>
<dbReference type="InterPro" id="IPR035979">
    <property type="entry name" value="RBD_domain_sf"/>
</dbReference>
<dbReference type="Proteomes" id="UP000823388">
    <property type="component" value="Chromosome 2N"/>
</dbReference>
<dbReference type="SUPFAM" id="SSF54928">
    <property type="entry name" value="RNA-binding domain, RBD"/>
    <property type="match status" value="1"/>
</dbReference>
<dbReference type="AlphaFoldDB" id="A0A8T0VSD2"/>
<dbReference type="Gene3D" id="3.30.70.330">
    <property type="match status" value="1"/>
</dbReference>
<evidence type="ECO:0000256" key="2">
    <source>
        <dbReference type="PROSITE-ProRule" id="PRU00176"/>
    </source>
</evidence>
<sequence length="155" mass="17881">FRFSIKAYPRSSDQFNCYICGLEDHVEISCPYNYIFGRFDSRSCRGECPPGSGQHRITSLAHGRFLRHFVRVSNLPSGFTLLDFQELFGPFGPMPMWDVPMFRNYKCCCISEIRMRFGVVVFKNRSDGERAINYLNGYEAGGCKLRVDWAYPSVV</sequence>
<dbReference type="EMBL" id="CM029040">
    <property type="protein sequence ID" value="KAG2636134.1"/>
    <property type="molecule type" value="Genomic_DNA"/>
</dbReference>
<accession>A0A8T0VSD2</accession>
<feature type="non-terminal residue" evidence="4">
    <location>
        <position position="1"/>
    </location>
</feature>
<dbReference type="Pfam" id="PF00076">
    <property type="entry name" value="RRM_1"/>
    <property type="match status" value="1"/>
</dbReference>
<evidence type="ECO:0000256" key="1">
    <source>
        <dbReference type="ARBA" id="ARBA00022884"/>
    </source>
</evidence>
<proteinExistence type="predicted"/>
<dbReference type="PROSITE" id="PS50102">
    <property type="entry name" value="RRM"/>
    <property type="match status" value="1"/>
</dbReference>
<gene>
    <name evidence="4" type="ORF">PVAP13_2NG426303</name>
</gene>
<dbReference type="InterPro" id="IPR000504">
    <property type="entry name" value="RRM_dom"/>
</dbReference>